<accession>A0A0E9UX92</accession>
<evidence type="ECO:0000313" key="1">
    <source>
        <dbReference type="EMBL" id="JAH70499.1"/>
    </source>
</evidence>
<sequence length="24" mass="2705">MTQFINNEKFCAVNLLKSGTELFG</sequence>
<dbReference type="EMBL" id="GBXM01038078">
    <property type="protein sequence ID" value="JAH70499.1"/>
    <property type="molecule type" value="Transcribed_RNA"/>
</dbReference>
<name>A0A0E9UX92_ANGAN</name>
<dbReference type="AlphaFoldDB" id="A0A0E9UX92"/>
<protein>
    <submittedName>
        <fullName evidence="1">Uncharacterized protein</fullName>
    </submittedName>
</protein>
<proteinExistence type="predicted"/>
<organism evidence="1">
    <name type="scientific">Anguilla anguilla</name>
    <name type="common">European freshwater eel</name>
    <name type="synonym">Muraena anguilla</name>
    <dbReference type="NCBI Taxonomy" id="7936"/>
    <lineage>
        <taxon>Eukaryota</taxon>
        <taxon>Metazoa</taxon>
        <taxon>Chordata</taxon>
        <taxon>Craniata</taxon>
        <taxon>Vertebrata</taxon>
        <taxon>Euteleostomi</taxon>
        <taxon>Actinopterygii</taxon>
        <taxon>Neopterygii</taxon>
        <taxon>Teleostei</taxon>
        <taxon>Anguilliformes</taxon>
        <taxon>Anguillidae</taxon>
        <taxon>Anguilla</taxon>
    </lineage>
</organism>
<reference evidence="1" key="1">
    <citation type="submission" date="2014-11" db="EMBL/GenBank/DDBJ databases">
        <authorList>
            <person name="Amaro Gonzalez C."/>
        </authorList>
    </citation>
    <scope>NUCLEOTIDE SEQUENCE</scope>
</reference>
<reference evidence="1" key="2">
    <citation type="journal article" date="2015" name="Fish Shellfish Immunol.">
        <title>Early steps in the European eel (Anguilla anguilla)-Vibrio vulnificus interaction in the gills: Role of the RtxA13 toxin.</title>
        <authorList>
            <person name="Callol A."/>
            <person name="Pajuelo D."/>
            <person name="Ebbesson L."/>
            <person name="Teles M."/>
            <person name="MacKenzie S."/>
            <person name="Amaro C."/>
        </authorList>
    </citation>
    <scope>NUCLEOTIDE SEQUENCE</scope>
</reference>